<evidence type="ECO:0000313" key="9">
    <source>
        <dbReference type="Proteomes" id="UP000192247"/>
    </source>
</evidence>
<dbReference type="FunFam" id="2.30.30.870:FF:000001">
    <property type="entry name" value="Protein pelota homolog"/>
    <property type="match status" value="1"/>
</dbReference>
<comment type="cofactor">
    <cofactor evidence="1 6">
        <name>a divalent metal cation</name>
        <dbReference type="ChEBI" id="CHEBI:60240"/>
    </cofactor>
</comment>
<dbReference type="Gene3D" id="2.30.30.870">
    <property type="entry name" value="Pelota, domain A"/>
    <property type="match status" value="1"/>
</dbReference>
<dbReference type="FunFam" id="3.30.420.60:FF:000002">
    <property type="entry name" value="Protein pelota homolog"/>
    <property type="match status" value="1"/>
</dbReference>
<dbReference type="Pfam" id="PF03465">
    <property type="entry name" value="eRF1_3"/>
    <property type="match status" value="1"/>
</dbReference>
<reference evidence="8 9" key="1">
    <citation type="journal article" date="2017" name="Gigascience">
        <title>Draft genome of the honey bee ectoparasitic mite, Tropilaelaps mercedesae, is shaped by the parasitic life history.</title>
        <authorList>
            <person name="Dong X."/>
            <person name="Armstrong S.D."/>
            <person name="Xia D."/>
            <person name="Makepeace B.L."/>
            <person name="Darby A.C."/>
            <person name="Kadowaki T."/>
        </authorList>
    </citation>
    <scope>NUCLEOTIDE SEQUENCE [LARGE SCALE GENOMIC DNA]</scope>
    <source>
        <strain evidence="8">Wuxi-XJTLU</strain>
    </source>
</reference>
<dbReference type="SUPFAM" id="SSF53137">
    <property type="entry name" value="Translational machinery components"/>
    <property type="match status" value="1"/>
</dbReference>
<organism evidence="8 9">
    <name type="scientific">Tropilaelaps mercedesae</name>
    <dbReference type="NCBI Taxonomy" id="418985"/>
    <lineage>
        <taxon>Eukaryota</taxon>
        <taxon>Metazoa</taxon>
        <taxon>Ecdysozoa</taxon>
        <taxon>Arthropoda</taxon>
        <taxon>Chelicerata</taxon>
        <taxon>Arachnida</taxon>
        <taxon>Acari</taxon>
        <taxon>Parasitiformes</taxon>
        <taxon>Mesostigmata</taxon>
        <taxon>Gamasina</taxon>
        <taxon>Dermanyssoidea</taxon>
        <taxon>Laelapidae</taxon>
        <taxon>Tropilaelaps</taxon>
    </lineage>
</organism>
<evidence type="ECO:0000256" key="5">
    <source>
        <dbReference type="ARBA" id="ARBA00022723"/>
    </source>
</evidence>
<accession>A0A1V9X6T1</accession>
<comment type="similarity">
    <text evidence="3 6">Belongs to the eukaryotic release factor 1 family. Pelota subfamily.</text>
</comment>
<dbReference type="Gene3D" id="3.30.1330.30">
    <property type="match status" value="1"/>
</dbReference>
<feature type="domain" description="eRF1/Pelota-like N-terminal" evidence="7">
    <location>
        <begin position="1"/>
        <end position="130"/>
    </location>
</feature>
<sequence length="387" mass="43707">MKLLGKDFDKNGSGYVRLIPEEPEDMWHVYNLLNENDILEASTIRKVVTESTTGSTDSTRVRTTLTIRVENIDFDTAGCLLRVKGRNITENQFVKMGAYHTLDLELTRKFKLIKTLWDSIHLERLQQACDPTMSAEVAAIVMQEGIAHVCLVTSSMTIVRAKIETQIPRKRKGLCSQHDNGMTKFYDAILRAIKQHVNFDVVKCVLLASPGFVKDHFFAYIMSVASQQDFKQLLDNKGKFILTHSSSGFKHALREVLQDQTVQSKLSDTKATGEVKALDQFYQVLQTESTKAFYGPKHVEQAAHVQAIDTLLISDKLFRCQDVAERRRFVNLVEEVREAGGDVKIFSSLHVSGEQLDQLTGVAAILRFPMPELEDEQMDDDSDSDTD</sequence>
<dbReference type="PANTHER" id="PTHR10853:SF0">
    <property type="entry name" value="PROTEIN PELOTA HOMOLOG"/>
    <property type="match status" value="1"/>
</dbReference>
<dbReference type="Proteomes" id="UP000192247">
    <property type="component" value="Unassembled WGS sequence"/>
</dbReference>
<evidence type="ECO:0000313" key="8">
    <source>
        <dbReference type="EMBL" id="OQR69061.1"/>
    </source>
</evidence>
<dbReference type="GO" id="GO:0046872">
    <property type="term" value="F:metal ion binding"/>
    <property type="evidence" value="ECO:0007669"/>
    <property type="project" value="UniProtKB-KW"/>
</dbReference>
<name>A0A1V9X6T1_9ACAR</name>
<comment type="function">
    <text evidence="6">Component of the Pelota-HBS1L complex, a complex that recognizes stalled ribosomes and triggers the No-Go Decay (NGD) pathway. In the Pelota-HBS1L complex, pelo recognizes ribosomes stalled at the 3' end of an mRNA and engages stalled ribosomes by destabilizing mRNA in the mRNA channel.</text>
</comment>
<comment type="subcellular location">
    <subcellularLocation>
        <location evidence="2 6">Cytoplasm</location>
    </subcellularLocation>
</comment>
<evidence type="ECO:0000256" key="2">
    <source>
        <dbReference type="ARBA" id="ARBA00004496"/>
    </source>
</evidence>
<dbReference type="FunCoup" id="A0A1V9X6T1">
    <property type="interactions" value="1535"/>
</dbReference>
<dbReference type="EMBL" id="MNPL01022232">
    <property type="protein sequence ID" value="OQR69061.1"/>
    <property type="molecule type" value="Genomic_DNA"/>
</dbReference>
<dbReference type="InterPro" id="IPR042226">
    <property type="entry name" value="eFR1_2_sf"/>
</dbReference>
<dbReference type="SMART" id="SM01194">
    <property type="entry name" value="eRF1_1"/>
    <property type="match status" value="1"/>
</dbReference>
<dbReference type="PANTHER" id="PTHR10853">
    <property type="entry name" value="PELOTA"/>
    <property type="match status" value="1"/>
</dbReference>
<dbReference type="InterPro" id="IPR005141">
    <property type="entry name" value="eRF1_2"/>
</dbReference>
<dbReference type="InterPro" id="IPR058547">
    <property type="entry name" value="Pelota_N"/>
</dbReference>
<evidence type="ECO:0000256" key="4">
    <source>
        <dbReference type="ARBA" id="ARBA00022490"/>
    </source>
</evidence>
<dbReference type="STRING" id="418985.A0A1V9X6T1"/>
<keyword evidence="4 6" id="KW-0963">Cytoplasm</keyword>
<dbReference type="InParanoid" id="A0A1V9X6T1"/>
<gene>
    <name evidence="8" type="ORF">BIW11_12502</name>
</gene>
<dbReference type="Pfam" id="PF03464">
    <property type="entry name" value="eRF1_2"/>
    <property type="match status" value="1"/>
</dbReference>
<comment type="caution">
    <text evidence="8">The sequence shown here is derived from an EMBL/GenBank/DDBJ whole genome shotgun (WGS) entry which is preliminary data.</text>
</comment>
<dbReference type="Gene3D" id="3.30.420.60">
    <property type="entry name" value="eRF1 domain 2"/>
    <property type="match status" value="1"/>
</dbReference>
<dbReference type="GO" id="GO:0070481">
    <property type="term" value="P:nuclear-transcribed mRNA catabolic process, non-stop decay"/>
    <property type="evidence" value="ECO:0007669"/>
    <property type="project" value="InterPro"/>
</dbReference>
<evidence type="ECO:0000256" key="1">
    <source>
        <dbReference type="ARBA" id="ARBA00001968"/>
    </source>
</evidence>
<evidence type="ECO:0000259" key="7">
    <source>
        <dbReference type="SMART" id="SM01194"/>
    </source>
</evidence>
<dbReference type="GO" id="GO:0071025">
    <property type="term" value="P:RNA surveillance"/>
    <property type="evidence" value="ECO:0007669"/>
    <property type="project" value="InterPro"/>
</dbReference>
<dbReference type="AlphaFoldDB" id="A0A1V9X6T1"/>
<dbReference type="FunFam" id="3.30.1330.30:FF:000008">
    <property type="entry name" value="Protein pelota homolog"/>
    <property type="match status" value="1"/>
</dbReference>
<dbReference type="GO" id="GO:0032790">
    <property type="term" value="P:ribosome disassembly"/>
    <property type="evidence" value="ECO:0007669"/>
    <property type="project" value="TreeGrafter"/>
</dbReference>
<dbReference type="InterPro" id="IPR005142">
    <property type="entry name" value="eRF1_3"/>
</dbReference>
<dbReference type="Pfam" id="PF26356">
    <property type="entry name" value="Pelota_N"/>
    <property type="match status" value="1"/>
</dbReference>
<evidence type="ECO:0000256" key="6">
    <source>
        <dbReference type="RuleBase" id="RU362019"/>
    </source>
</evidence>
<dbReference type="InterPro" id="IPR004405">
    <property type="entry name" value="TF_pelota"/>
</dbReference>
<dbReference type="SUPFAM" id="SSF55315">
    <property type="entry name" value="L30e-like"/>
    <property type="match status" value="1"/>
</dbReference>
<dbReference type="InterPro" id="IPR029064">
    <property type="entry name" value="Ribosomal_eL30-like_sf"/>
</dbReference>
<proteinExistence type="inferred from homology"/>
<dbReference type="GO" id="GO:0005737">
    <property type="term" value="C:cytoplasm"/>
    <property type="evidence" value="ECO:0007669"/>
    <property type="project" value="UniProtKB-SubCell"/>
</dbReference>
<dbReference type="SUPFAM" id="SSF159065">
    <property type="entry name" value="Dom34/Pelota N-terminal domain-like"/>
    <property type="match status" value="1"/>
</dbReference>
<dbReference type="NCBIfam" id="TIGR00111">
    <property type="entry name" value="pelota"/>
    <property type="match status" value="1"/>
</dbReference>
<evidence type="ECO:0000256" key="3">
    <source>
        <dbReference type="ARBA" id="ARBA00009504"/>
    </source>
</evidence>
<dbReference type="OrthoDB" id="10249111at2759"/>
<keyword evidence="9" id="KW-1185">Reference proteome</keyword>
<keyword evidence="5 6" id="KW-0479">Metal-binding</keyword>
<dbReference type="InterPro" id="IPR038069">
    <property type="entry name" value="Pelota/DOM34_N"/>
</dbReference>
<dbReference type="GO" id="GO:0070651">
    <property type="term" value="P:nonfunctional rRNA decay"/>
    <property type="evidence" value="ECO:0007669"/>
    <property type="project" value="TreeGrafter"/>
</dbReference>
<dbReference type="InterPro" id="IPR005140">
    <property type="entry name" value="eRF1_Pelota-like_N"/>
</dbReference>
<dbReference type="GO" id="GO:0070966">
    <property type="term" value="P:nuclear-transcribed mRNA catabolic process, no-go decay"/>
    <property type="evidence" value="ECO:0007669"/>
    <property type="project" value="InterPro"/>
</dbReference>
<protein>
    <recommendedName>
        <fullName evidence="6">Protein pelota homolog</fullName>
    </recommendedName>
</protein>